<keyword evidence="3" id="KW-1185">Reference proteome</keyword>
<dbReference type="AlphaFoldDB" id="A0A448Z2T7"/>
<protein>
    <submittedName>
        <fullName evidence="2">Uncharacterized protein</fullName>
    </submittedName>
</protein>
<accession>A0A448Z2T7</accession>
<keyword evidence="1" id="KW-0732">Signal</keyword>
<name>A0A448Z2T7_9STRA</name>
<evidence type="ECO:0000313" key="2">
    <source>
        <dbReference type="EMBL" id="VEU36351.1"/>
    </source>
</evidence>
<evidence type="ECO:0000256" key="1">
    <source>
        <dbReference type="SAM" id="SignalP"/>
    </source>
</evidence>
<feature type="signal peptide" evidence="1">
    <location>
        <begin position="1"/>
        <end position="20"/>
    </location>
</feature>
<feature type="chain" id="PRO_5019149056" evidence="1">
    <location>
        <begin position="21"/>
        <end position="198"/>
    </location>
</feature>
<gene>
    <name evidence="2" type="ORF">PSNMU_V1.4_AUG-EV-PASAV3_0031060</name>
</gene>
<dbReference type="Proteomes" id="UP000291116">
    <property type="component" value="Unassembled WGS sequence"/>
</dbReference>
<dbReference type="OrthoDB" id="10530761at2759"/>
<proteinExistence type="predicted"/>
<dbReference type="EMBL" id="CAACVS010000086">
    <property type="protein sequence ID" value="VEU36351.1"/>
    <property type="molecule type" value="Genomic_DNA"/>
</dbReference>
<organism evidence="2 3">
    <name type="scientific">Pseudo-nitzschia multistriata</name>
    <dbReference type="NCBI Taxonomy" id="183589"/>
    <lineage>
        <taxon>Eukaryota</taxon>
        <taxon>Sar</taxon>
        <taxon>Stramenopiles</taxon>
        <taxon>Ochrophyta</taxon>
        <taxon>Bacillariophyta</taxon>
        <taxon>Bacillariophyceae</taxon>
        <taxon>Bacillariophycidae</taxon>
        <taxon>Bacillariales</taxon>
        <taxon>Bacillariaceae</taxon>
        <taxon>Pseudo-nitzschia</taxon>
    </lineage>
</organism>
<reference evidence="2 3" key="1">
    <citation type="submission" date="2019-01" db="EMBL/GenBank/DDBJ databases">
        <authorList>
            <person name="Ferrante I. M."/>
        </authorList>
    </citation>
    <scope>NUCLEOTIDE SEQUENCE [LARGE SCALE GENOMIC DNA]</scope>
    <source>
        <strain evidence="2 3">B856</strain>
    </source>
</reference>
<sequence>MTRLSFLLFIVIFSAFNVFAENEAESTAMDLNYSVDAYECDSEFHALEEKYKKKRNSVYRICFEPSKIAKAAGVAIKSIDSWEWSSKHAQGEAKQKAVIGGEGLDGLSIFECLDEGRKCFLDTYLGSDFYTNAASVVGEGTATMTAGRGTVPVTKNLFLASFEIKLDDDLKAQLEGQQAALAAENDGARSDNSTKEEL</sequence>
<evidence type="ECO:0000313" key="3">
    <source>
        <dbReference type="Proteomes" id="UP000291116"/>
    </source>
</evidence>